<dbReference type="AlphaFoldDB" id="A0A8J5MR40"/>
<evidence type="ECO:0000259" key="1">
    <source>
        <dbReference type="SMART" id="SM00717"/>
    </source>
</evidence>
<dbReference type="Pfam" id="PF00249">
    <property type="entry name" value="Myb_DNA-binding"/>
    <property type="match status" value="1"/>
</dbReference>
<dbReference type="GO" id="GO:0071339">
    <property type="term" value="C:MLL1 complex"/>
    <property type="evidence" value="ECO:0007669"/>
    <property type="project" value="TreeGrafter"/>
</dbReference>
<dbReference type="CDD" id="cd00167">
    <property type="entry name" value="SANT"/>
    <property type="match status" value="1"/>
</dbReference>
<proteinExistence type="predicted"/>
<organism evidence="2 3">
    <name type="scientific">Homarus americanus</name>
    <name type="common">American lobster</name>
    <dbReference type="NCBI Taxonomy" id="6706"/>
    <lineage>
        <taxon>Eukaryota</taxon>
        <taxon>Metazoa</taxon>
        <taxon>Ecdysozoa</taxon>
        <taxon>Arthropoda</taxon>
        <taxon>Crustacea</taxon>
        <taxon>Multicrustacea</taxon>
        <taxon>Malacostraca</taxon>
        <taxon>Eumalacostraca</taxon>
        <taxon>Eucarida</taxon>
        <taxon>Decapoda</taxon>
        <taxon>Pleocyemata</taxon>
        <taxon>Astacidea</taxon>
        <taxon>Nephropoidea</taxon>
        <taxon>Nephropidae</taxon>
        <taxon>Homarus</taxon>
    </lineage>
</organism>
<comment type="caution">
    <text evidence="2">The sequence shown here is derived from an EMBL/GenBank/DDBJ whole genome shotgun (WGS) entry which is preliminary data.</text>
</comment>
<feature type="domain" description="Myb-like" evidence="1">
    <location>
        <begin position="68"/>
        <end position="116"/>
    </location>
</feature>
<dbReference type="Proteomes" id="UP000747542">
    <property type="component" value="Unassembled WGS sequence"/>
</dbReference>
<dbReference type="PANTHER" id="PTHR21397">
    <property type="entry name" value="CHROMATIN COMPLEXES SUBUNIT BAP18-RELATED"/>
    <property type="match status" value="1"/>
</dbReference>
<evidence type="ECO:0000313" key="3">
    <source>
        <dbReference type="Proteomes" id="UP000747542"/>
    </source>
</evidence>
<reference evidence="2" key="1">
    <citation type="journal article" date="2021" name="Sci. Adv.">
        <title>The American lobster genome reveals insights on longevity, neural, and immune adaptations.</title>
        <authorList>
            <person name="Polinski J.M."/>
            <person name="Zimin A.V."/>
            <person name="Clark K.F."/>
            <person name="Kohn A.B."/>
            <person name="Sadowski N."/>
            <person name="Timp W."/>
            <person name="Ptitsyn A."/>
            <person name="Khanna P."/>
            <person name="Romanova D.Y."/>
            <person name="Williams P."/>
            <person name="Greenwood S.J."/>
            <person name="Moroz L.L."/>
            <person name="Walt D.R."/>
            <person name="Bodnar A.G."/>
        </authorList>
    </citation>
    <scope>NUCLEOTIDE SEQUENCE</scope>
    <source>
        <strain evidence="2">GMGI-L3</strain>
    </source>
</reference>
<name>A0A8J5MR40_HOMAM</name>
<sequence>MMQLYTPRTLNDAAVHTKNIECAAVHTQNMERLWKPLVGEIFLAAGTAFNKLAELTMQLHPTAEQSPAGTKWTDDEIEMLRSSVKRFGDDLNVISQRIKSRTVTQIRSALKKKAFEDVGISPQAAAALQAQQTTTTQAGASGGGGSMLGGRDVTLNMLNASESEVDVEGMGGVGMDFEGANEVVTS</sequence>
<protein>
    <submittedName>
        <fullName evidence="2">Chromatin complexes subunit BAP18-like</fullName>
    </submittedName>
</protein>
<keyword evidence="3" id="KW-1185">Reference proteome</keyword>
<dbReference type="OrthoDB" id="10021571at2759"/>
<accession>A0A8J5MR40</accession>
<gene>
    <name evidence="2" type="primary">BAP18-L</name>
    <name evidence="2" type="ORF">Hamer_G001815</name>
</gene>
<dbReference type="EMBL" id="JAHLQT010031306">
    <property type="protein sequence ID" value="KAG7160534.1"/>
    <property type="molecule type" value="Genomic_DNA"/>
</dbReference>
<dbReference type="PANTHER" id="PTHR21397:SF2">
    <property type="entry name" value="CHROMATIN COMPLEXES SUBUNIT BAP18"/>
    <property type="match status" value="1"/>
</dbReference>
<dbReference type="SMART" id="SM00717">
    <property type="entry name" value="SANT"/>
    <property type="match status" value="1"/>
</dbReference>
<evidence type="ECO:0000313" key="2">
    <source>
        <dbReference type="EMBL" id="KAG7160534.1"/>
    </source>
</evidence>
<dbReference type="InterPro" id="IPR001005">
    <property type="entry name" value="SANT/Myb"/>
</dbReference>
<dbReference type="FunFam" id="1.10.10.60:FF:000452">
    <property type="entry name" value="Chromatin complexes subunit BAP18"/>
    <property type="match status" value="1"/>
</dbReference>
<dbReference type="GO" id="GO:0016589">
    <property type="term" value="C:NURF complex"/>
    <property type="evidence" value="ECO:0007669"/>
    <property type="project" value="TreeGrafter"/>
</dbReference>